<dbReference type="GO" id="GO:0055085">
    <property type="term" value="P:transmembrane transport"/>
    <property type="evidence" value="ECO:0007669"/>
    <property type="project" value="InterPro"/>
</dbReference>
<dbReference type="Gene3D" id="1.10.3720.10">
    <property type="entry name" value="MetI-like"/>
    <property type="match status" value="1"/>
</dbReference>
<protein>
    <submittedName>
        <fullName evidence="9">Binding-protein-dependent transport system inner membrane protein</fullName>
    </submittedName>
</protein>
<gene>
    <name evidence="9" type="ORF">Tfer_0933</name>
</gene>
<dbReference type="InterPro" id="IPR000515">
    <property type="entry name" value="MetI-like"/>
</dbReference>
<reference evidence="10" key="1">
    <citation type="submission" date="2015-07" db="EMBL/GenBank/DDBJ databases">
        <title>Complete Genome of Thermincola ferriacetica strain Z-0001T.</title>
        <authorList>
            <person name="Lusk B."/>
            <person name="Badalamenti J.P."/>
            <person name="Parameswaran P."/>
            <person name="Bond D.R."/>
            <person name="Torres C.I."/>
        </authorList>
    </citation>
    <scope>NUCLEOTIDE SEQUENCE [LARGE SCALE GENOMIC DNA]</scope>
    <source>
        <strain evidence="10">Z-0001</strain>
    </source>
</reference>
<keyword evidence="10" id="KW-1185">Reference proteome</keyword>
<organism evidence="9 10">
    <name type="scientific">Thermincola ferriacetica</name>
    <dbReference type="NCBI Taxonomy" id="281456"/>
    <lineage>
        <taxon>Bacteria</taxon>
        <taxon>Bacillati</taxon>
        <taxon>Bacillota</taxon>
        <taxon>Clostridia</taxon>
        <taxon>Eubacteriales</taxon>
        <taxon>Thermincolaceae</taxon>
        <taxon>Thermincola</taxon>
    </lineage>
</organism>
<dbReference type="GO" id="GO:0005886">
    <property type="term" value="C:plasma membrane"/>
    <property type="evidence" value="ECO:0007669"/>
    <property type="project" value="UniProtKB-SubCell"/>
</dbReference>
<keyword evidence="5 7" id="KW-1133">Transmembrane helix</keyword>
<evidence type="ECO:0000256" key="3">
    <source>
        <dbReference type="ARBA" id="ARBA00022475"/>
    </source>
</evidence>
<name>A0A0L6W4G7_9FIRM</name>
<evidence type="ECO:0000313" key="9">
    <source>
        <dbReference type="EMBL" id="KNZ70371.1"/>
    </source>
</evidence>
<evidence type="ECO:0000256" key="1">
    <source>
        <dbReference type="ARBA" id="ARBA00004651"/>
    </source>
</evidence>
<feature type="transmembrane region" description="Helical" evidence="7">
    <location>
        <begin position="130"/>
        <end position="151"/>
    </location>
</feature>
<dbReference type="Pfam" id="PF00528">
    <property type="entry name" value="BPD_transp_1"/>
    <property type="match status" value="1"/>
</dbReference>
<keyword evidence="4 7" id="KW-0812">Transmembrane</keyword>
<dbReference type="PROSITE" id="PS50928">
    <property type="entry name" value="ABC_TM1"/>
    <property type="match status" value="1"/>
</dbReference>
<feature type="transmembrane region" description="Helical" evidence="7">
    <location>
        <begin position="171"/>
        <end position="193"/>
    </location>
</feature>
<evidence type="ECO:0000256" key="7">
    <source>
        <dbReference type="RuleBase" id="RU363032"/>
    </source>
</evidence>
<dbReference type="InterPro" id="IPR045621">
    <property type="entry name" value="BPD_transp_1_N"/>
</dbReference>
<dbReference type="CDD" id="cd06261">
    <property type="entry name" value="TM_PBP2"/>
    <property type="match status" value="1"/>
</dbReference>
<dbReference type="Proteomes" id="UP000037175">
    <property type="component" value="Unassembled WGS sequence"/>
</dbReference>
<keyword evidence="3" id="KW-1003">Cell membrane</keyword>
<sequence>MNYLLKNFLGSFITIAVMVIVMSVLTNFIPGDPARMALGKHVNKSSYQLMRQEMGLDKPVIKKVVDYAGSLLQGDWGRSYVSRKQVKDIIAEALPVTAKLFLVSLVFALLIGLAVGTLSAYHENAFIDRLLTALSVVGFSLPHFWLALLLQTLLGVTLGLLPISGAGEGQFYFYVLPGLAVGIPLGLTYGRFIRYFLLDILSKPFIKAVEGWGLPEFRVFWQHAAPNIVYLLLIQVVTDAAYFFTGAVITETIFSLPGLGNLLVDAVLHRDWPVINGITLITASIITGLNLFVKLIGPVLDPRSAEDLYEGGFGA</sequence>
<dbReference type="PANTHER" id="PTHR43163">
    <property type="entry name" value="DIPEPTIDE TRANSPORT SYSTEM PERMEASE PROTEIN DPPB-RELATED"/>
    <property type="match status" value="1"/>
</dbReference>
<evidence type="ECO:0000256" key="5">
    <source>
        <dbReference type="ARBA" id="ARBA00022989"/>
    </source>
</evidence>
<keyword evidence="2 7" id="KW-0813">Transport</keyword>
<dbReference type="RefSeq" id="WP_013119854.1">
    <property type="nucleotide sequence ID" value="NZ_LGTE01000004.1"/>
</dbReference>
<evidence type="ECO:0000256" key="6">
    <source>
        <dbReference type="ARBA" id="ARBA00023136"/>
    </source>
</evidence>
<comment type="subcellular location">
    <subcellularLocation>
        <location evidence="1 7">Cell membrane</location>
        <topology evidence="1 7">Multi-pass membrane protein</topology>
    </subcellularLocation>
</comment>
<proteinExistence type="inferred from homology"/>
<comment type="similarity">
    <text evidence="7">Belongs to the binding-protein-dependent transport system permease family.</text>
</comment>
<evidence type="ECO:0000256" key="2">
    <source>
        <dbReference type="ARBA" id="ARBA00022448"/>
    </source>
</evidence>
<dbReference type="EMBL" id="LGTE01000004">
    <property type="protein sequence ID" value="KNZ70371.1"/>
    <property type="molecule type" value="Genomic_DNA"/>
</dbReference>
<evidence type="ECO:0000256" key="4">
    <source>
        <dbReference type="ARBA" id="ARBA00022692"/>
    </source>
</evidence>
<evidence type="ECO:0000313" key="10">
    <source>
        <dbReference type="Proteomes" id="UP000037175"/>
    </source>
</evidence>
<dbReference type="SUPFAM" id="SSF161098">
    <property type="entry name" value="MetI-like"/>
    <property type="match status" value="1"/>
</dbReference>
<accession>A0A0L6W4G7</accession>
<dbReference type="PANTHER" id="PTHR43163:SF6">
    <property type="entry name" value="DIPEPTIDE TRANSPORT SYSTEM PERMEASE PROTEIN DPPB-RELATED"/>
    <property type="match status" value="1"/>
</dbReference>
<evidence type="ECO:0000259" key="8">
    <source>
        <dbReference type="PROSITE" id="PS50928"/>
    </source>
</evidence>
<keyword evidence="6 7" id="KW-0472">Membrane</keyword>
<feature type="transmembrane region" description="Helical" evidence="7">
    <location>
        <begin position="7"/>
        <end position="29"/>
    </location>
</feature>
<dbReference type="Pfam" id="PF19300">
    <property type="entry name" value="BPD_transp_1_N"/>
    <property type="match status" value="1"/>
</dbReference>
<comment type="caution">
    <text evidence="9">The sequence shown here is derived from an EMBL/GenBank/DDBJ whole genome shotgun (WGS) entry which is preliminary data.</text>
</comment>
<feature type="transmembrane region" description="Helical" evidence="7">
    <location>
        <begin position="228"/>
        <end position="254"/>
    </location>
</feature>
<feature type="domain" description="ABC transmembrane type-1" evidence="8">
    <location>
        <begin position="94"/>
        <end position="293"/>
    </location>
</feature>
<feature type="transmembrane region" description="Helical" evidence="7">
    <location>
        <begin position="274"/>
        <end position="293"/>
    </location>
</feature>
<feature type="transmembrane region" description="Helical" evidence="7">
    <location>
        <begin position="100"/>
        <end position="118"/>
    </location>
</feature>
<dbReference type="AlphaFoldDB" id="A0A0L6W4G7"/>
<dbReference type="InterPro" id="IPR035906">
    <property type="entry name" value="MetI-like_sf"/>
</dbReference>